<organism evidence="1 2">
    <name type="scientific">Fragilariopsis cylindrus CCMP1102</name>
    <dbReference type="NCBI Taxonomy" id="635003"/>
    <lineage>
        <taxon>Eukaryota</taxon>
        <taxon>Sar</taxon>
        <taxon>Stramenopiles</taxon>
        <taxon>Ochrophyta</taxon>
        <taxon>Bacillariophyta</taxon>
        <taxon>Bacillariophyceae</taxon>
        <taxon>Bacillariophycidae</taxon>
        <taxon>Bacillariales</taxon>
        <taxon>Bacillariaceae</taxon>
        <taxon>Fragilariopsis</taxon>
    </lineage>
</organism>
<evidence type="ECO:0008006" key="3">
    <source>
        <dbReference type="Google" id="ProtNLM"/>
    </source>
</evidence>
<proteinExistence type="predicted"/>
<dbReference type="InParanoid" id="A0A1E7F5C9"/>
<gene>
    <name evidence="1" type="ORF">FRACYDRAFT_226682</name>
</gene>
<dbReference type="PANTHER" id="PTHR35748:SF1">
    <property type="entry name" value="OS05G0358400 PROTEIN"/>
    <property type="match status" value="1"/>
</dbReference>
<dbReference type="OrthoDB" id="565040at2759"/>
<keyword evidence="2" id="KW-1185">Reference proteome</keyword>
<dbReference type="AlphaFoldDB" id="A0A1E7F5C9"/>
<accession>A0A1E7F5C9</accession>
<dbReference type="EMBL" id="KV784361">
    <property type="protein sequence ID" value="OEU13324.1"/>
    <property type="molecule type" value="Genomic_DNA"/>
</dbReference>
<name>A0A1E7F5C9_9STRA</name>
<evidence type="ECO:0000313" key="2">
    <source>
        <dbReference type="Proteomes" id="UP000095751"/>
    </source>
</evidence>
<reference evidence="1 2" key="1">
    <citation type="submission" date="2016-09" db="EMBL/GenBank/DDBJ databases">
        <title>Extensive genetic diversity and differential bi-allelic expression allows diatom success in the polar Southern Ocean.</title>
        <authorList>
            <consortium name="DOE Joint Genome Institute"/>
            <person name="Mock T."/>
            <person name="Otillar R.P."/>
            <person name="Strauss J."/>
            <person name="Dupont C."/>
            <person name="Frickenhaus S."/>
            <person name="Maumus F."/>
            <person name="Mcmullan M."/>
            <person name="Sanges R."/>
            <person name="Schmutz J."/>
            <person name="Toseland A."/>
            <person name="Valas R."/>
            <person name="Veluchamy A."/>
            <person name="Ward B.J."/>
            <person name="Allen A."/>
            <person name="Barry K."/>
            <person name="Falciatore A."/>
            <person name="Ferrante M."/>
            <person name="Fortunato A.E."/>
            <person name="Gloeckner G."/>
            <person name="Gruber A."/>
            <person name="Hipkin R."/>
            <person name="Janech M."/>
            <person name="Kroth P."/>
            <person name="Leese F."/>
            <person name="Lindquist E."/>
            <person name="Lyon B.R."/>
            <person name="Martin J."/>
            <person name="Mayer C."/>
            <person name="Parker M."/>
            <person name="Quesneville H."/>
            <person name="Raymond J."/>
            <person name="Uhlig C."/>
            <person name="Valentin K.U."/>
            <person name="Worden A.Z."/>
            <person name="Armbrust E.V."/>
            <person name="Bowler C."/>
            <person name="Green B."/>
            <person name="Moulton V."/>
            <person name="Van Oosterhout C."/>
            <person name="Grigoriev I."/>
        </authorList>
    </citation>
    <scope>NUCLEOTIDE SEQUENCE [LARGE SCALE GENOMIC DNA]</scope>
    <source>
        <strain evidence="1 2">CCMP1102</strain>
    </source>
</reference>
<protein>
    <recommendedName>
        <fullName evidence="3">Gamma-glutamylcyclotransferase AIG2-like domain-containing protein</fullName>
    </recommendedName>
</protein>
<dbReference type="Proteomes" id="UP000095751">
    <property type="component" value="Unassembled WGS sequence"/>
</dbReference>
<dbReference type="KEGG" id="fcy:FRACYDRAFT_226682"/>
<evidence type="ECO:0000313" key="1">
    <source>
        <dbReference type="EMBL" id="OEU13324.1"/>
    </source>
</evidence>
<sequence length="229" mass="25338">MKFPPALQPTNLTMLGYGALLSESSSRLTFPHLTNFRHVRVQGLRRVFAHPHLFLLKEGVVEYPSTLKIASLSAEPAPNEISFVVAAFEVVLDESQRSAFLQREPEYKIETTEFYALEECGDGSDESLGAGVICLASKDTDIDLTTNPDSIKTVWNWSYESGILPLSMYLRHCLLAVEKAGGSAHESFLKDTYLADRRTTLAEYLDGHGDEVMASVVDIPPHLTARFSG</sequence>
<dbReference type="PANTHER" id="PTHR35748">
    <property type="entry name" value="OS05G0358400 PROTEIN"/>
    <property type="match status" value="1"/>
</dbReference>